<name>A0A0A8XVM3_ARUDO</name>
<protein>
    <submittedName>
        <fullName evidence="1">Uncharacterized protein</fullName>
    </submittedName>
</protein>
<reference evidence="1" key="1">
    <citation type="submission" date="2014-09" db="EMBL/GenBank/DDBJ databases">
        <authorList>
            <person name="Magalhaes I.L.F."/>
            <person name="Oliveira U."/>
            <person name="Santos F.R."/>
            <person name="Vidigal T.H.D.A."/>
            <person name="Brescovit A.D."/>
            <person name="Santos A.J."/>
        </authorList>
    </citation>
    <scope>NUCLEOTIDE SEQUENCE</scope>
    <source>
        <tissue evidence="1">Shoot tissue taken approximately 20 cm above the soil surface</tissue>
    </source>
</reference>
<reference evidence="1" key="2">
    <citation type="journal article" date="2015" name="Data Brief">
        <title>Shoot transcriptome of the giant reed, Arundo donax.</title>
        <authorList>
            <person name="Barrero R.A."/>
            <person name="Guerrero F.D."/>
            <person name="Moolhuijzen P."/>
            <person name="Goolsby J.A."/>
            <person name="Tidwell J."/>
            <person name="Bellgard S.E."/>
            <person name="Bellgard M.I."/>
        </authorList>
    </citation>
    <scope>NUCLEOTIDE SEQUENCE</scope>
    <source>
        <tissue evidence="1">Shoot tissue taken approximately 20 cm above the soil surface</tissue>
    </source>
</reference>
<dbReference type="EMBL" id="GBRH01281195">
    <property type="protein sequence ID" value="JAD16700.1"/>
    <property type="molecule type" value="Transcribed_RNA"/>
</dbReference>
<dbReference type="AlphaFoldDB" id="A0A0A8XVM3"/>
<proteinExistence type="predicted"/>
<evidence type="ECO:0000313" key="1">
    <source>
        <dbReference type="EMBL" id="JAD16700.1"/>
    </source>
</evidence>
<sequence length="43" mass="4987">MHYSNRCTAQMLKSKIRVMFQFLNADATQKMSSSIQVYVQVCV</sequence>
<organism evidence="1">
    <name type="scientific">Arundo donax</name>
    <name type="common">Giant reed</name>
    <name type="synonym">Donax arundinaceus</name>
    <dbReference type="NCBI Taxonomy" id="35708"/>
    <lineage>
        <taxon>Eukaryota</taxon>
        <taxon>Viridiplantae</taxon>
        <taxon>Streptophyta</taxon>
        <taxon>Embryophyta</taxon>
        <taxon>Tracheophyta</taxon>
        <taxon>Spermatophyta</taxon>
        <taxon>Magnoliopsida</taxon>
        <taxon>Liliopsida</taxon>
        <taxon>Poales</taxon>
        <taxon>Poaceae</taxon>
        <taxon>PACMAD clade</taxon>
        <taxon>Arundinoideae</taxon>
        <taxon>Arundineae</taxon>
        <taxon>Arundo</taxon>
    </lineage>
</organism>
<accession>A0A0A8XVM3</accession>